<feature type="binding site" evidence="6">
    <location>
        <begin position="224"/>
        <end position="228"/>
    </location>
    <ligand>
        <name>GTP</name>
        <dbReference type="ChEBI" id="CHEBI:37565"/>
    </ligand>
</feature>
<dbReference type="EMBL" id="JACAZH010000007">
    <property type="protein sequence ID" value="KAF7364093.1"/>
    <property type="molecule type" value="Genomic_DNA"/>
</dbReference>
<accession>A0A8H7D9R4</accession>
<dbReference type="PROSITE" id="PS51882">
    <property type="entry name" value="G_ALPHA"/>
    <property type="match status" value="1"/>
</dbReference>
<dbReference type="Pfam" id="PF00503">
    <property type="entry name" value="G-alpha"/>
    <property type="match status" value="2"/>
</dbReference>
<dbReference type="Gene3D" id="3.40.50.300">
    <property type="entry name" value="P-loop containing nucleotide triphosphate hydrolases"/>
    <property type="match status" value="3"/>
</dbReference>
<keyword evidence="1 7" id="KW-0479">Metal-binding</keyword>
<evidence type="ECO:0000256" key="7">
    <source>
        <dbReference type="PIRSR" id="PIRSR601019-2"/>
    </source>
</evidence>
<dbReference type="SUPFAM" id="SSF47895">
    <property type="entry name" value="Transducin (alpha subunit), insertion domain"/>
    <property type="match status" value="1"/>
</dbReference>
<dbReference type="GO" id="GO:0007189">
    <property type="term" value="P:adenylate cyclase-activating G protein-coupled receptor signaling pathway"/>
    <property type="evidence" value="ECO:0007669"/>
    <property type="project" value="TreeGrafter"/>
</dbReference>
<dbReference type="GO" id="GO:0046872">
    <property type="term" value="F:metal ion binding"/>
    <property type="evidence" value="ECO:0007669"/>
    <property type="project" value="UniProtKB-KW"/>
</dbReference>
<evidence type="ECO:0000256" key="5">
    <source>
        <dbReference type="ARBA" id="ARBA00023224"/>
    </source>
</evidence>
<dbReference type="InterPro" id="IPR027417">
    <property type="entry name" value="P-loop_NTPase"/>
</dbReference>
<feature type="binding site" evidence="6">
    <location>
        <begin position="43"/>
        <end position="48"/>
    </location>
    <ligand>
        <name>GTP</name>
        <dbReference type="ChEBI" id="CHEBI:37565"/>
    </ligand>
</feature>
<evidence type="ECO:0000256" key="4">
    <source>
        <dbReference type="ARBA" id="ARBA00023134"/>
    </source>
</evidence>
<reference evidence="9" key="1">
    <citation type="submission" date="2020-05" db="EMBL/GenBank/DDBJ databases">
        <title>Mycena genomes resolve the evolution of fungal bioluminescence.</title>
        <authorList>
            <person name="Tsai I.J."/>
        </authorList>
    </citation>
    <scope>NUCLEOTIDE SEQUENCE</scope>
    <source>
        <strain evidence="9">160909Yilan</strain>
    </source>
</reference>
<dbReference type="GO" id="GO:0031683">
    <property type="term" value="F:G-protein beta/gamma-subunit complex binding"/>
    <property type="evidence" value="ECO:0007669"/>
    <property type="project" value="InterPro"/>
</dbReference>
<feature type="binding site" evidence="6">
    <location>
        <begin position="317"/>
        <end position="320"/>
    </location>
    <ligand>
        <name>GTP</name>
        <dbReference type="ChEBI" id="CHEBI:37565"/>
    </ligand>
</feature>
<evidence type="ECO:0000313" key="9">
    <source>
        <dbReference type="EMBL" id="KAF7364093.1"/>
    </source>
</evidence>
<evidence type="ECO:0000256" key="2">
    <source>
        <dbReference type="ARBA" id="ARBA00022741"/>
    </source>
</evidence>
<evidence type="ECO:0000313" key="10">
    <source>
        <dbReference type="Proteomes" id="UP000623467"/>
    </source>
</evidence>
<feature type="binding site" evidence="6">
    <location>
        <begin position="173"/>
        <end position="174"/>
    </location>
    <ligand>
        <name>GTP</name>
        <dbReference type="ChEBI" id="CHEBI:37565"/>
    </ligand>
</feature>
<keyword evidence="2 6" id="KW-0547">Nucleotide-binding</keyword>
<keyword evidence="4 6" id="KW-0342">GTP-binding</keyword>
<dbReference type="InterPro" id="IPR001019">
    <property type="entry name" value="Gprotein_alpha_su"/>
</dbReference>
<dbReference type="AlphaFoldDB" id="A0A8H7D9R4"/>
<dbReference type="GO" id="GO:0005737">
    <property type="term" value="C:cytoplasm"/>
    <property type="evidence" value="ECO:0007669"/>
    <property type="project" value="TreeGrafter"/>
</dbReference>
<keyword evidence="10" id="KW-1185">Reference proteome</keyword>
<dbReference type="GO" id="GO:0005525">
    <property type="term" value="F:GTP binding"/>
    <property type="evidence" value="ECO:0007669"/>
    <property type="project" value="UniProtKB-KW"/>
</dbReference>
<sequence length="367" mass="41194">MGACASQSNRASKLRSDEIDRQLEEDSKRYRKECRILLLGSGESGKSTIVKQVKIIYQSGFTKEERLAYRKTIHKNVLDSAQALVEAIRKYGIEDLLRDKLVCERILPAADGESTADGESMQGRLTPGGNEVQAGDGQEGLGRELANAIEVLWRDPVVARLLDKHQSEFYLMDSAAYFLTDISRLSHPSYVPTEEDVLRARAQSTAITETRFNVGNNLSIHMFDVGGQRTERRKWIHCFERSAQHDEPHILHRAQRVRPGAVGGEGTGAFPFSPFTFPPPCIPLPALTTACANPSSSSRASSTPPWFLRTAIILFLNKLDVFRVKVAKIPLQRYFPEYTGGSDIREAAKFILWRFMQQNHARLSVYP</sequence>
<dbReference type="PANTHER" id="PTHR10218">
    <property type="entry name" value="GTP-BINDING PROTEIN ALPHA SUBUNIT"/>
    <property type="match status" value="1"/>
</dbReference>
<dbReference type="Proteomes" id="UP000623467">
    <property type="component" value="Unassembled WGS sequence"/>
</dbReference>
<dbReference type="CDD" id="cd00066">
    <property type="entry name" value="G-alpha"/>
    <property type="match status" value="1"/>
</dbReference>
<dbReference type="GO" id="GO:0003924">
    <property type="term" value="F:GTPase activity"/>
    <property type="evidence" value="ECO:0007669"/>
    <property type="project" value="InterPro"/>
</dbReference>
<evidence type="ECO:0000256" key="8">
    <source>
        <dbReference type="SAM" id="MobiDB-lite"/>
    </source>
</evidence>
<name>A0A8H7D9R4_9AGAR</name>
<feature type="region of interest" description="Disordered" evidence="8">
    <location>
        <begin position="112"/>
        <end position="137"/>
    </location>
</feature>
<dbReference type="PANTHER" id="PTHR10218:SF369">
    <property type="entry name" value="GUANINE NUCLEOTIDE-BINDING PROTEIN ALPHA-2 SUBUNIT"/>
    <property type="match status" value="1"/>
</dbReference>
<comment type="caution">
    <text evidence="9">The sequence shown here is derived from an EMBL/GenBank/DDBJ whole genome shotgun (WGS) entry which is preliminary data.</text>
</comment>
<dbReference type="OrthoDB" id="5817230at2759"/>
<dbReference type="SUPFAM" id="SSF52540">
    <property type="entry name" value="P-loop containing nucleoside triphosphate hydrolases"/>
    <property type="match status" value="2"/>
</dbReference>
<dbReference type="PRINTS" id="PR00318">
    <property type="entry name" value="GPROTEINA"/>
</dbReference>
<evidence type="ECO:0000256" key="3">
    <source>
        <dbReference type="ARBA" id="ARBA00022842"/>
    </source>
</evidence>
<evidence type="ECO:0000256" key="6">
    <source>
        <dbReference type="PIRSR" id="PIRSR601019-1"/>
    </source>
</evidence>
<feature type="binding site" evidence="7">
    <location>
        <position position="204"/>
    </location>
    <ligand>
        <name>Mg(2+)</name>
        <dbReference type="ChEBI" id="CHEBI:18420"/>
    </ligand>
</feature>
<keyword evidence="3 7" id="KW-0460">Magnesium</keyword>
<dbReference type="InterPro" id="IPR011025">
    <property type="entry name" value="GproteinA_insert"/>
</dbReference>
<dbReference type="GO" id="GO:0001664">
    <property type="term" value="F:G protein-coupled receptor binding"/>
    <property type="evidence" value="ECO:0007669"/>
    <property type="project" value="TreeGrafter"/>
</dbReference>
<evidence type="ECO:0000256" key="1">
    <source>
        <dbReference type="ARBA" id="ARBA00022723"/>
    </source>
</evidence>
<keyword evidence="5" id="KW-0807">Transducer</keyword>
<proteinExistence type="predicted"/>
<feature type="binding site" evidence="7">
    <location>
        <position position="47"/>
    </location>
    <ligand>
        <name>Mg(2+)</name>
        <dbReference type="ChEBI" id="CHEBI:18420"/>
    </ligand>
</feature>
<dbReference type="GO" id="GO:0005834">
    <property type="term" value="C:heterotrimeric G-protein complex"/>
    <property type="evidence" value="ECO:0007669"/>
    <property type="project" value="TreeGrafter"/>
</dbReference>
<gene>
    <name evidence="9" type="ORF">MSAN_01068300</name>
</gene>
<protein>
    <submittedName>
        <fullName evidence="9">Heterotrimeric G-protein alpha subunit</fullName>
    </submittedName>
</protein>
<organism evidence="9 10">
    <name type="scientific">Mycena sanguinolenta</name>
    <dbReference type="NCBI Taxonomy" id="230812"/>
    <lineage>
        <taxon>Eukaryota</taxon>
        <taxon>Fungi</taxon>
        <taxon>Dikarya</taxon>
        <taxon>Basidiomycota</taxon>
        <taxon>Agaricomycotina</taxon>
        <taxon>Agaricomycetes</taxon>
        <taxon>Agaricomycetidae</taxon>
        <taxon>Agaricales</taxon>
        <taxon>Marasmiineae</taxon>
        <taxon>Mycenaceae</taxon>
        <taxon>Mycena</taxon>
    </lineage>
</organism>
<dbReference type="SMART" id="SM00275">
    <property type="entry name" value="G_alpha"/>
    <property type="match status" value="1"/>
</dbReference>